<comment type="caution">
    <text evidence="1">The sequence shown here is derived from an EMBL/GenBank/DDBJ whole genome shotgun (WGS) entry which is preliminary data.</text>
</comment>
<dbReference type="Proteomes" id="UP001060215">
    <property type="component" value="Chromosome 2"/>
</dbReference>
<organism evidence="1 2">
    <name type="scientific">Camellia lanceoleosa</name>
    <dbReference type="NCBI Taxonomy" id="1840588"/>
    <lineage>
        <taxon>Eukaryota</taxon>
        <taxon>Viridiplantae</taxon>
        <taxon>Streptophyta</taxon>
        <taxon>Embryophyta</taxon>
        <taxon>Tracheophyta</taxon>
        <taxon>Spermatophyta</taxon>
        <taxon>Magnoliopsida</taxon>
        <taxon>eudicotyledons</taxon>
        <taxon>Gunneridae</taxon>
        <taxon>Pentapetalae</taxon>
        <taxon>asterids</taxon>
        <taxon>Ericales</taxon>
        <taxon>Theaceae</taxon>
        <taxon>Camellia</taxon>
    </lineage>
</organism>
<name>A0ACC0HXA2_9ERIC</name>
<proteinExistence type="predicted"/>
<accession>A0ACC0HXA2</accession>
<gene>
    <name evidence="1" type="ORF">LOK49_LG04G02980</name>
</gene>
<dbReference type="EMBL" id="CM045759">
    <property type="protein sequence ID" value="KAI8017364.1"/>
    <property type="molecule type" value="Genomic_DNA"/>
</dbReference>
<evidence type="ECO:0000313" key="2">
    <source>
        <dbReference type="Proteomes" id="UP001060215"/>
    </source>
</evidence>
<protein>
    <submittedName>
        <fullName evidence="1">LRR receptor-like serine/threonine-protein kinase EFR</fullName>
    </submittedName>
</protein>
<sequence>MNSLLAVLVLILAVQSCIVSLAFPFSNLTDQSALLAFKTAVMYDPNNVLDNWTTRTNFCNWAGVSCSRCRQRVTALWLQSMGLAGTISPHTGNVSFLRRLDLRNNSFHGFVTQNLTRLRRLTHLILQDNLLEGVIPTSIQQREMLQVMSLTGNRLVGRIPDELTTLPLLRGSLDPNIKALKVLESMDLSSNNISGKIPDAIAAFQSFNSLNLSRNSFWGSIPESFGHLITLDSLDLSHKNQSGAIPKALEKLSYLKYLNLSFNRLSGEIPSQGPFKNLIAESFMENEALCGAPTLHVPPCTKYGSEGRVSTKGDIYSCGIMLLETFTRKKPTDEMFIEALTLKQWVNASLPDRVMEVVDGGLLRTEDGRDVIAYKDSLSAIMEVGCCVELPECRTDIKDVVFKLSKIKLHLL</sequence>
<reference evidence="1 2" key="1">
    <citation type="journal article" date="2022" name="Plant J.">
        <title>Chromosome-level genome of Camellia lanceoleosa provides a valuable resource for understanding genome evolution and self-incompatibility.</title>
        <authorList>
            <person name="Gong W."/>
            <person name="Xiao S."/>
            <person name="Wang L."/>
            <person name="Liao Z."/>
            <person name="Chang Y."/>
            <person name="Mo W."/>
            <person name="Hu G."/>
            <person name="Li W."/>
            <person name="Zhao G."/>
            <person name="Zhu H."/>
            <person name="Hu X."/>
            <person name="Ji K."/>
            <person name="Xiang X."/>
            <person name="Song Q."/>
            <person name="Yuan D."/>
            <person name="Jin S."/>
            <person name="Zhang L."/>
        </authorList>
    </citation>
    <scope>NUCLEOTIDE SEQUENCE [LARGE SCALE GENOMIC DNA]</scope>
    <source>
        <strain evidence="1">SQ_2022a</strain>
    </source>
</reference>
<evidence type="ECO:0000313" key="1">
    <source>
        <dbReference type="EMBL" id="KAI8017364.1"/>
    </source>
</evidence>
<keyword evidence="2" id="KW-1185">Reference proteome</keyword>